<sequence length="96" mass="11170">MDSCKKEEEKEIWRTSEKEPQNYNNRIYVKVGNLNIPHGRDWPPRSSIAGCAYIFASSHCRNCCTSMDRQIRKVTTEPKRSQPQAMVIGRRGRKVD</sequence>
<name>A0AAV4W807_CAEEX</name>
<evidence type="ECO:0000313" key="3">
    <source>
        <dbReference type="Proteomes" id="UP001054945"/>
    </source>
</evidence>
<comment type="caution">
    <text evidence="2">The sequence shown here is derived from an EMBL/GenBank/DDBJ whole genome shotgun (WGS) entry which is preliminary data.</text>
</comment>
<proteinExistence type="predicted"/>
<evidence type="ECO:0000313" key="2">
    <source>
        <dbReference type="EMBL" id="GIY78611.1"/>
    </source>
</evidence>
<feature type="region of interest" description="Disordered" evidence="1">
    <location>
        <begin position="75"/>
        <end position="96"/>
    </location>
</feature>
<dbReference type="EMBL" id="BPLR01015774">
    <property type="protein sequence ID" value="GIY78611.1"/>
    <property type="molecule type" value="Genomic_DNA"/>
</dbReference>
<reference evidence="2 3" key="1">
    <citation type="submission" date="2021-06" db="EMBL/GenBank/DDBJ databases">
        <title>Caerostris extrusa draft genome.</title>
        <authorList>
            <person name="Kono N."/>
            <person name="Arakawa K."/>
        </authorList>
    </citation>
    <scope>NUCLEOTIDE SEQUENCE [LARGE SCALE GENOMIC DNA]</scope>
</reference>
<gene>
    <name evidence="2" type="ORF">CEXT_50761</name>
</gene>
<evidence type="ECO:0000256" key="1">
    <source>
        <dbReference type="SAM" id="MobiDB-lite"/>
    </source>
</evidence>
<dbReference type="Proteomes" id="UP001054945">
    <property type="component" value="Unassembled WGS sequence"/>
</dbReference>
<protein>
    <submittedName>
        <fullName evidence="2">Uncharacterized protein</fullName>
    </submittedName>
</protein>
<dbReference type="AlphaFoldDB" id="A0AAV4W807"/>
<accession>A0AAV4W807</accession>
<organism evidence="2 3">
    <name type="scientific">Caerostris extrusa</name>
    <name type="common">Bark spider</name>
    <name type="synonym">Caerostris bankana</name>
    <dbReference type="NCBI Taxonomy" id="172846"/>
    <lineage>
        <taxon>Eukaryota</taxon>
        <taxon>Metazoa</taxon>
        <taxon>Ecdysozoa</taxon>
        <taxon>Arthropoda</taxon>
        <taxon>Chelicerata</taxon>
        <taxon>Arachnida</taxon>
        <taxon>Araneae</taxon>
        <taxon>Araneomorphae</taxon>
        <taxon>Entelegynae</taxon>
        <taxon>Araneoidea</taxon>
        <taxon>Araneidae</taxon>
        <taxon>Caerostris</taxon>
    </lineage>
</organism>
<keyword evidence="3" id="KW-1185">Reference proteome</keyword>